<evidence type="ECO:0000256" key="1">
    <source>
        <dbReference type="SAM" id="Phobius"/>
    </source>
</evidence>
<dbReference type="Gramene" id="CDY41117">
    <property type="protein sequence ID" value="CDY41117"/>
    <property type="gene ID" value="GSBRNA2T00072466001"/>
</dbReference>
<proteinExistence type="predicted"/>
<evidence type="ECO:0000313" key="2">
    <source>
        <dbReference type="EMBL" id="CDY41117.1"/>
    </source>
</evidence>
<keyword evidence="1" id="KW-1133">Transmembrane helix</keyword>
<keyword evidence="1" id="KW-0812">Transmembrane</keyword>
<dbReference type="AlphaFoldDB" id="A0A078HTD8"/>
<keyword evidence="3" id="KW-1185">Reference proteome</keyword>
<dbReference type="PaxDb" id="3708-A0A078HTD8"/>
<organism evidence="2 3">
    <name type="scientific">Brassica napus</name>
    <name type="common">Rape</name>
    <dbReference type="NCBI Taxonomy" id="3708"/>
    <lineage>
        <taxon>Eukaryota</taxon>
        <taxon>Viridiplantae</taxon>
        <taxon>Streptophyta</taxon>
        <taxon>Embryophyta</taxon>
        <taxon>Tracheophyta</taxon>
        <taxon>Spermatophyta</taxon>
        <taxon>Magnoliopsida</taxon>
        <taxon>eudicotyledons</taxon>
        <taxon>Gunneridae</taxon>
        <taxon>Pentapetalae</taxon>
        <taxon>rosids</taxon>
        <taxon>malvids</taxon>
        <taxon>Brassicales</taxon>
        <taxon>Brassicaceae</taxon>
        <taxon>Brassiceae</taxon>
        <taxon>Brassica</taxon>
    </lineage>
</organism>
<sequence length="46" mass="5192">MLSLKNFDKLKVWRLLIVYTGFVLVNGFLKRNSNLAAPLVSNTSLP</sequence>
<protein>
    <submittedName>
        <fullName evidence="2">BnaC05g11080D protein</fullName>
    </submittedName>
</protein>
<name>A0A078HTD8_BRANA</name>
<evidence type="ECO:0000313" key="3">
    <source>
        <dbReference type="Proteomes" id="UP000028999"/>
    </source>
</evidence>
<reference evidence="2 3" key="1">
    <citation type="journal article" date="2014" name="Science">
        <title>Plant genetics. Early allopolyploid evolution in the post-Neolithic Brassica napus oilseed genome.</title>
        <authorList>
            <person name="Chalhoub B."/>
            <person name="Denoeud F."/>
            <person name="Liu S."/>
            <person name="Parkin I.A."/>
            <person name="Tang H."/>
            <person name="Wang X."/>
            <person name="Chiquet J."/>
            <person name="Belcram H."/>
            <person name="Tong C."/>
            <person name="Samans B."/>
            <person name="Correa M."/>
            <person name="Da Silva C."/>
            <person name="Just J."/>
            <person name="Falentin C."/>
            <person name="Koh C.S."/>
            <person name="Le Clainche I."/>
            <person name="Bernard M."/>
            <person name="Bento P."/>
            <person name="Noel B."/>
            <person name="Labadie K."/>
            <person name="Alberti A."/>
            <person name="Charles M."/>
            <person name="Arnaud D."/>
            <person name="Guo H."/>
            <person name="Daviaud C."/>
            <person name="Alamery S."/>
            <person name="Jabbari K."/>
            <person name="Zhao M."/>
            <person name="Edger P.P."/>
            <person name="Chelaifa H."/>
            <person name="Tack D."/>
            <person name="Lassalle G."/>
            <person name="Mestiri I."/>
            <person name="Schnel N."/>
            <person name="Le Paslier M.C."/>
            <person name="Fan G."/>
            <person name="Renault V."/>
            <person name="Bayer P.E."/>
            <person name="Golicz A.A."/>
            <person name="Manoli S."/>
            <person name="Lee T.H."/>
            <person name="Thi V.H."/>
            <person name="Chalabi S."/>
            <person name="Hu Q."/>
            <person name="Fan C."/>
            <person name="Tollenaere R."/>
            <person name="Lu Y."/>
            <person name="Battail C."/>
            <person name="Shen J."/>
            <person name="Sidebottom C.H."/>
            <person name="Wang X."/>
            <person name="Canaguier A."/>
            <person name="Chauveau A."/>
            <person name="Berard A."/>
            <person name="Deniot G."/>
            <person name="Guan M."/>
            <person name="Liu Z."/>
            <person name="Sun F."/>
            <person name="Lim Y.P."/>
            <person name="Lyons E."/>
            <person name="Town C.D."/>
            <person name="Bancroft I."/>
            <person name="Wang X."/>
            <person name="Meng J."/>
            <person name="Ma J."/>
            <person name="Pires J.C."/>
            <person name="King G.J."/>
            <person name="Brunel D."/>
            <person name="Delourme R."/>
            <person name="Renard M."/>
            <person name="Aury J.M."/>
            <person name="Adams K.L."/>
            <person name="Batley J."/>
            <person name="Snowdon R.J."/>
            <person name="Tost J."/>
            <person name="Edwards D."/>
            <person name="Zhou Y."/>
            <person name="Hua W."/>
            <person name="Sharpe A.G."/>
            <person name="Paterson A.H."/>
            <person name="Guan C."/>
            <person name="Wincker P."/>
        </authorList>
    </citation>
    <scope>NUCLEOTIDE SEQUENCE [LARGE SCALE GENOMIC DNA]</scope>
    <source>
        <strain evidence="3">cv. Darmor-bzh</strain>
    </source>
</reference>
<dbReference type="EMBL" id="LK032490">
    <property type="protein sequence ID" value="CDY41117.1"/>
    <property type="molecule type" value="Genomic_DNA"/>
</dbReference>
<gene>
    <name evidence="2" type="primary">BnaC05g11080D</name>
    <name evidence="2" type="ORF">GSBRNA2T00072466001</name>
</gene>
<dbReference type="Proteomes" id="UP000028999">
    <property type="component" value="Unassembled WGS sequence"/>
</dbReference>
<accession>A0A078HTD8</accession>
<feature type="transmembrane region" description="Helical" evidence="1">
    <location>
        <begin position="12"/>
        <end position="29"/>
    </location>
</feature>
<keyword evidence="1" id="KW-0472">Membrane</keyword>